<name>A0A1X2HG21_SYNRA</name>
<dbReference type="OMA" id="EWRSEAY"/>
<evidence type="ECO:0000313" key="3">
    <source>
        <dbReference type="EMBL" id="ORY97860.1"/>
    </source>
</evidence>
<gene>
    <name evidence="3" type="ORF">BCR43DRAFT_437417</name>
</gene>
<feature type="domain" description="HAM1-like C-terminal" evidence="1">
    <location>
        <begin position="586"/>
        <end position="637"/>
    </location>
</feature>
<dbReference type="Pfam" id="PF19343">
    <property type="entry name" value="HAM1_N"/>
    <property type="match status" value="2"/>
</dbReference>
<accession>A0A1X2HG21</accession>
<keyword evidence="4" id="KW-1185">Reference proteome</keyword>
<dbReference type="OrthoDB" id="19394at2759"/>
<feature type="non-terminal residue" evidence="3">
    <location>
        <position position="651"/>
    </location>
</feature>
<organism evidence="3 4">
    <name type="scientific">Syncephalastrum racemosum</name>
    <name type="common">Filamentous fungus</name>
    <dbReference type="NCBI Taxonomy" id="13706"/>
    <lineage>
        <taxon>Eukaryota</taxon>
        <taxon>Fungi</taxon>
        <taxon>Fungi incertae sedis</taxon>
        <taxon>Mucoromycota</taxon>
        <taxon>Mucoromycotina</taxon>
        <taxon>Mucoromycetes</taxon>
        <taxon>Mucorales</taxon>
        <taxon>Syncephalastraceae</taxon>
        <taxon>Syncephalastrum</taxon>
    </lineage>
</organism>
<dbReference type="GO" id="GO:0008289">
    <property type="term" value="F:lipid binding"/>
    <property type="evidence" value="ECO:0007669"/>
    <property type="project" value="InterPro"/>
</dbReference>
<dbReference type="InterPro" id="IPR045967">
    <property type="entry name" value="HAM1-like_N"/>
</dbReference>
<dbReference type="PANTHER" id="PTHR31138">
    <property type="entry name" value="CHROMOSOME 19, WHOLE GENOME SHOTGUN SEQUENCE"/>
    <property type="match status" value="1"/>
</dbReference>
<dbReference type="InterPro" id="IPR027842">
    <property type="entry name" value="HAM1-like_C"/>
</dbReference>
<dbReference type="Gene3D" id="3.15.10.10">
    <property type="entry name" value="Bactericidal permeability-increasing protein, domain 1"/>
    <property type="match status" value="1"/>
</dbReference>
<dbReference type="SUPFAM" id="SSF55394">
    <property type="entry name" value="Bactericidal permeability-increasing protein, BPI"/>
    <property type="match status" value="1"/>
</dbReference>
<dbReference type="STRING" id="13706.A0A1X2HG21"/>
<dbReference type="InterPro" id="IPR017943">
    <property type="entry name" value="Bactericidal_perm-incr_a/b_dom"/>
</dbReference>
<feature type="domain" description="HAM1-like N-terminal" evidence="2">
    <location>
        <begin position="184"/>
        <end position="571"/>
    </location>
</feature>
<sequence>MQPLNDERKRAQERLEMVEVFESLRGGRMPNNNQLVEFIDRLMQNPSIETRKHLMSRDGQRLLEDLRELLRSLQKTIQTKNRDQLFQSLYYHLHCMNPSVDKNGINIDVTGGKSKEELKQEAQGGANAIIKIGRLILLHEGFRSRVDELLMIVQSLFGEHAESAGQNIQELGNKINEQMQEIGGQMQDLNDPEKQRDVAKKLKETDYKQKLNENKPDLEAHKAKAKEYGSKTQSSFRERMPPEKIDETIRHLKSILAEVQGKEDYQQAMDTIFRLFDSWSNRLTEAGQASQGHAAEATQQVRSDPNWTAAEQEIKTILEDWAQGKSLDPVIRAFHHIAVSIKEDPEVHKRYQEVADYIRRLLREPGYLQDDKSTQDGRELVQRAREVTQERHTKEFNELNEEAKSFFKAIEQDPMAQELNDRVRQIHNDLWFDREGNATFKPYLLNDMRLTLLPAALEMIKFIPVPRIEYSDEGFDVAVENVVLTGTTLLPDVFEMKMENYLKFSPRTNITNANQQSLFVKMDQIQTVVNDVVFYYKRKSGFPRLSDRGVASLIIDGRGISVSARILSDTNDQRHTFRVTQCNCRVNKLDIKVHDSRHDLLYKTVHPLMVRILKRQIARAVEQKVVESLETADQYLTSTLLRLHQESVAKA</sequence>
<dbReference type="Pfam" id="PF14613">
    <property type="entry name" value="HAM1_C"/>
    <property type="match status" value="1"/>
</dbReference>
<feature type="domain" description="HAM1-like N-terminal" evidence="2">
    <location>
        <begin position="5"/>
        <end position="169"/>
    </location>
</feature>
<evidence type="ECO:0000313" key="4">
    <source>
        <dbReference type="Proteomes" id="UP000242180"/>
    </source>
</evidence>
<reference evidence="3 4" key="1">
    <citation type="submission" date="2016-07" db="EMBL/GenBank/DDBJ databases">
        <title>Pervasive Adenine N6-methylation of Active Genes in Fungi.</title>
        <authorList>
            <consortium name="DOE Joint Genome Institute"/>
            <person name="Mondo S.J."/>
            <person name="Dannebaum R.O."/>
            <person name="Kuo R.C."/>
            <person name="Labutti K."/>
            <person name="Haridas S."/>
            <person name="Kuo A."/>
            <person name="Salamov A."/>
            <person name="Ahrendt S.R."/>
            <person name="Lipzen A."/>
            <person name="Sullivan W."/>
            <person name="Andreopoulos W.B."/>
            <person name="Clum A."/>
            <person name="Lindquist E."/>
            <person name="Daum C."/>
            <person name="Ramamoorthy G.K."/>
            <person name="Gryganskyi A."/>
            <person name="Culley D."/>
            <person name="Magnuson J.K."/>
            <person name="James T.Y."/>
            <person name="O'Malley M.A."/>
            <person name="Stajich J.E."/>
            <person name="Spatafora J.W."/>
            <person name="Visel A."/>
            <person name="Grigoriev I.V."/>
        </authorList>
    </citation>
    <scope>NUCLEOTIDE SEQUENCE [LARGE SCALE GENOMIC DNA]</scope>
    <source>
        <strain evidence="3 4">NRRL 2496</strain>
    </source>
</reference>
<dbReference type="Proteomes" id="UP000242180">
    <property type="component" value="Unassembled WGS sequence"/>
</dbReference>
<dbReference type="PANTHER" id="PTHR31138:SF1">
    <property type="entry name" value="PDZ DOMAIN-CONTAINING PROTEIN"/>
    <property type="match status" value="1"/>
</dbReference>
<dbReference type="InParanoid" id="A0A1X2HG21"/>
<proteinExistence type="predicted"/>
<dbReference type="EMBL" id="MCGN01000004">
    <property type="protein sequence ID" value="ORY97860.1"/>
    <property type="molecule type" value="Genomic_DNA"/>
</dbReference>
<comment type="caution">
    <text evidence="3">The sequence shown here is derived from an EMBL/GenBank/DDBJ whole genome shotgun (WGS) entry which is preliminary data.</text>
</comment>
<evidence type="ECO:0000259" key="1">
    <source>
        <dbReference type="Pfam" id="PF14613"/>
    </source>
</evidence>
<dbReference type="AlphaFoldDB" id="A0A1X2HG21"/>
<protein>
    <submittedName>
        <fullName evidence="3">Uncharacterized protein</fullName>
    </submittedName>
</protein>
<evidence type="ECO:0000259" key="2">
    <source>
        <dbReference type="Pfam" id="PF19343"/>
    </source>
</evidence>